<dbReference type="GO" id="GO:0005886">
    <property type="term" value="C:plasma membrane"/>
    <property type="evidence" value="ECO:0007669"/>
    <property type="project" value="UniProtKB-SubCell"/>
</dbReference>
<accession>A0A1G2CIU5</accession>
<feature type="transmembrane region" description="Helical" evidence="8">
    <location>
        <begin position="442"/>
        <end position="458"/>
    </location>
</feature>
<evidence type="ECO:0000313" key="11">
    <source>
        <dbReference type="Proteomes" id="UP000178495"/>
    </source>
</evidence>
<evidence type="ECO:0000313" key="10">
    <source>
        <dbReference type="EMBL" id="OGZ01313.1"/>
    </source>
</evidence>
<comment type="subcellular location">
    <subcellularLocation>
        <location evidence="1">Cell membrane</location>
        <topology evidence="1">Multi-pass membrane protein</topology>
    </subcellularLocation>
</comment>
<feature type="transmembrane region" description="Helical" evidence="8">
    <location>
        <begin position="375"/>
        <end position="393"/>
    </location>
</feature>
<dbReference type="InterPro" id="IPR050297">
    <property type="entry name" value="LipidA_mod_glycosyltrf_83"/>
</dbReference>
<dbReference type="PANTHER" id="PTHR33908:SF11">
    <property type="entry name" value="MEMBRANE PROTEIN"/>
    <property type="match status" value="1"/>
</dbReference>
<keyword evidence="2" id="KW-1003">Cell membrane</keyword>
<feature type="domain" description="Glycosyltransferase RgtA/B/C/D-like" evidence="9">
    <location>
        <begin position="118"/>
        <end position="226"/>
    </location>
</feature>
<dbReference type="GO" id="GO:0009103">
    <property type="term" value="P:lipopolysaccharide biosynthetic process"/>
    <property type="evidence" value="ECO:0007669"/>
    <property type="project" value="UniProtKB-ARBA"/>
</dbReference>
<evidence type="ECO:0000256" key="5">
    <source>
        <dbReference type="ARBA" id="ARBA00022692"/>
    </source>
</evidence>
<feature type="transmembrane region" description="Helical" evidence="8">
    <location>
        <begin position="413"/>
        <end position="430"/>
    </location>
</feature>
<evidence type="ECO:0000256" key="6">
    <source>
        <dbReference type="ARBA" id="ARBA00022989"/>
    </source>
</evidence>
<dbReference type="EMBL" id="MHLC01000015">
    <property type="protein sequence ID" value="OGZ01313.1"/>
    <property type="molecule type" value="Genomic_DNA"/>
</dbReference>
<dbReference type="Proteomes" id="UP000178495">
    <property type="component" value="Unassembled WGS sequence"/>
</dbReference>
<evidence type="ECO:0000256" key="7">
    <source>
        <dbReference type="ARBA" id="ARBA00023136"/>
    </source>
</evidence>
<evidence type="ECO:0000256" key="3">
    <source>
        <dbReference type="ARBA" id="ARBA00022676"/>
    </source>
</evidence>
<evidence type="ECO:0000259" key="9">
    <source>
        <dbReference type="Pfam" id="PF13231"/>
    </source>
</evidence>
<evidence type="ECO:0000256" key="2">
    <source>
        <dbReference type="ARBA" id="ARBA00022475"/>
    </source>
</evidence>
<dbReference type="AlphaFoldDB" id="A0A1G2CIU5"/>
<organism evidence="10 11">
    <name type="scientific">Candidatus Liptonbacteria bacterium RIFCSPLOWO2_01_FULL_56_20</name>
    <dbReference type="NCBI Taxonomy" id="1798652"/>
    <lineage>
        <taxon>Bacteria</taxon>
        <taxon>Candidatus Liptoniibacteriota</taxon>
    </lineage>
</organism>
<sequence length="652" mass="72557">MPSQLFAQIRWIARPALILVVLLSLSLMLYAALGDSAIMDELAHIPSGYGYVRYADYRLNPEHPPLLKALSAVPLLFANLTFPAESPAWQNDVNGQWEMGSLFLYGSGNDADLIVRLARIGPILLTLALIVFIYLWSAELMGRGWALLPAFLFALSPHVLAHGHYVTTDIAAAFGVVLATYAFIKFLLNPSRRNLGLAGLAFGVAQLTKFSSVLLIPYFALLLVIFYLLSVGRDWALTDAGKRLARFGVRAGRFARSLIVIFAIGYFTIVYPAYFLTTLGYPQTKQTADTEFILASFANGPTPEDAVCKPVRCLADLDILMTKNPVTRPFAEYFLGVLMVLQRTAGGNTNYFMGEVSAAGWTSYFPTVYFLKEPIPVLLMILVGLLATLAHLVRSSARRIGKLANKILDYFEVNFSEFSMFLFVALYWVLSVRSPLNIGFRHLFPVLPFIYILTASAWKRWVATIEMPDSPASMLQTLIAGVRSALVVSLKSLILLILVVWFALETVLAAPYFLSYFNEWGGGVAYGYRYVTDSNYDWGQDLVRLQTFVAANPDIDKIAVDYFGGGNPKYYLGAQGENWWSARGDPRNQGIRWLAVSVNTLQGATQRLVPGQKRSPEEEYRWLSRIRPPAPGLGNVPQPDYRAGTSIFIYKL</sequence>
<keyword evidence="3" id="KW-0328">Glycosyltransferase</keyword>
<name>A0A1G2CIU5_9BACT</name>
<feature type="transmembrane region" description="Helical" evidence="8">
    <location>
        <begin position="113"/>
        <end position="137"/>
    </location>
</feature>
<feature type="transmembrane region" description="Helical" evidence="8">
    <location>
        <begin position="170"/>
        <end position="188"/>
    </location>
</feature>
<keyword evidence="6 8" id="KW-1133">Transmembrane helix</keyword>
<dbReference type="STRING" id="1798652.A3A43_02305"/>
<dbReference type="PANTHER" id="PTHR33908">
    <property type="entry name" value="MANNOSYLTRANSFERASE YKCB-RELATED"/>
    <property type="match status" value="1"/>
</dbReference>
<dbReference type="GO" id="GO:0016763">
    <property type="term" value="F:pentosyltransferase activity"/>
    <property type="evidence" value="ECO:0007669"/>
    <property type="project" value="TreeGrafter"/>
</dbReference>
<proteinExistence type="predicted"/>
<keyword evidence="7 8" id="KW-0472">Membrane</keyword>
<protein>
    <recommendedName>
        <fullName evidence="9">Glycosyltransferase RgtA/B/C/D-like domain-containing protein</fullName>
    </recommendedName>
</protein>
<feature type="transmembrane region" description="Helical" evidence="8">
    <location>
        <begin position="218"/>
        <end position="236"/>
    </location>
</feature>
<keyword evidence="4" id="KW-0808">Transferase</keyword>
<feature type="transmembrane region" description="Helical" evidence="8">
    <location>
        <begin position="257"/>
        <end position="276"/>
    </location>
</feature>
<feature type="transmembrane region" description="Helical" evidence="8">
    <location>
        <begin position="478"/>
        <end position="504"/>
    </location>
</feature>
<reference evidence="10 11" key="1">
    <citation type="journal article" date="2016" name="Nat. Commun.">
        <title>Thousands of microbial genomes shed light on interconnected biogeochemical processes in an aquifer system.</title>
        <authorList>
            <person name="Anantharaman K."/>
            <person name="Brown C.T."/>
            <person name="Hug L.A."/>
            <person name="Sharon I."/>
            <person name="Castelle C.J."/>
            <person name="Probst A.J."/>
            <person name="Thomas B.C."/>
            <person name="Singh A."/>
            <person name="Wilkins M.J."/>
            <person name="Karaoz U."/>
            <person name="Brodie E.L."/>
            <person name="Williams K.H."/>
            <person name="Hubbard S.S."/>
            <person name="Banfield J.F."/>
        </authorList>
    </citation>
    <scope>NUCLEOTIDE SEQUENCE [LARGE SCALE GENOMIC DNA]</scope>
</reference>
<dbReference type="InterPro" id="IPR038731">
    <property type="entry name" value="RgtA/B/C-like"/>
</dbReference>
<dbReference type="Pfam" id="PF13231">
    <property type="entry name" value="PMT_2"/>
    <property type="match status" value="1"/>
</dbReference>
<evidence type="ECO:0000256" key="4">
    <source>
        <dbReference type="ARBA" id="ARBA00022679"/>
    </source>
</evidence>
<feature type="transmembrane region" description="Helical" evidence="8">
    <location>
        <begin position="12"/>
        <end position="33"/>
    </location>
</feature>
<comment type="caution">
    <text evidence="10">The sequence shown here is derived from an EMBL/GenBank/DDBJ whole genome shotgun (WGS) entry which is preliminary data.</text>
</comment>
<keyword evidence="5 8" id="KW-0812">Transmembrane</keyword>
<gene>
    <name evidence="10" type="ORF">A3A43_02305</name>
</gene>
<evidence type="ECO:0000256" key="1">
    <source>
        <dbReference type="ARBA" id="ARBA00004651"/>
    </source>
</evidence>
<evidence type="ECO:0000256" key="8">
    <source>
        <dbReference type="SAM" id="Phobius"/>
    </source>
</evidence>
<feature type="transmembrane region" description="Helical" evidence="8">
    <location>
        <begin position="144"/>
        <end position="164"/>
    </location>
</feature>